<evidence type="ECO:0000313" key="1">
    <source>
        <dbReference type="EMBL" id="KAF7336338.1"/>
    </source>
</evidence>
<evidence type="ECO:0000313" key="2">
    <source>
        <dbReference type="Proteomes" id="UP000620124"/>
    </source>
</evidence>
<dbReference type="AlphaFoldDB" id="A0A8H6X8D5"/>
<keyword evidence="2" id="KW-1185">Reference proteome</keyword>
<accession>A0A8H6X8D5</accession>
<dbReference type="EMBL" id="JACAZI010000023">
    <property type="protein sequence ID" value="KAF7336338.1"/>
    <property type="molecule type" value="Genomic_DNA"/>
</dbReference>
<gene>
    <name evidence="1" type="ORF">MVEN_02182300</name>
</gene>
<dbReference type="Proteomes" id="UP000620124">
    <property type="component" value="Unassembled WGS sequence"/>
</dbReference>
<comment type="caution">
    <text evidence="1">The sequence shown here is derived from an EMBL/GenBank/DDBJ whole genome shotgun (WGS) entry which is preliminary data.</text>
</comment>
<protein>
    <submittedName>
        <fullName evidence="1">Uncharacterized protein</fullName>
    </submittedName>
</protein>
<proteinExistence type="predicted"/>
<organism evidence="1 2">
    <name type="scientific">Mycena venus</name>
    <dbReference type="NCBI Taxonomy" id="2733690"/>
    <lineage>
        <taxon>Eukaryota</taxon>
        <taxon>Fungi</taxon>
        <taxon>Dikarya</taxon>
        <taxon>Basidiomycota</taxon>
        <taxon>Agaricomycotina</taxon>
        <taxon>Agaricomycetes</taxon>
        <taxon>Agaricomycetidae</taxon>
        <taxon>Agaricales</taxon>
        <taxon>Marasmiineae</taxon>
        <taxon>Mycenaceae</taxon>
        <taxon>Mycena</taxon>
    </lineage>
</organism>
<name>A0A8H6X8D5_9AGAR</name>
<sequence>MSRGFPRLLALWGDAPLLPPPPHPYLSIPTWPPWAGPIVNADQEAGAEIAQWKHEGRPLPAHIYTEHSSPYDSPWWPRSVQRLFGEAQVEERSLRLAFVLKYHVLHPDRDSQPLAFLHERNLLLARLTCAHAVFFLRVRLRIGVTTSAAARTGAIVGACAEELAAGTRAAAVYAYSLMQDEYLSAWLDRPYMDVFQWGTVHDLRTLPPPLPPPQPPTWGVGNGWGAGIWGVGTTWGGGWSQCHRRRKRPRHCGFRSMGTIFLQPRPVDWRAQQWKRRRGWLIRLEWEWRQAAALLSRLERVHRELRRRLK</sequence>
<dbReference type="OrthoDB" id="3053701at2759"/>
<reference evidence="1" key="1">
    <citation type="submission" date="2020-05" db="EMBL/GenBank/DDBJ databases">
        <title>Mycena genomes resolve the evolution of fungal bioluminescence.</title>
        <authorList>
            <person name="Tsai I.J."/>
        </authorList>
    </citation>
    <scope>NUCLEOTIDE SEQUENCE</scope>
    <source>
        <strain evidence="1">CCC161011</strain>
    </source>
</reference>